<gene>
    <name evidence="4" type="primary">LOC105128332</name>
</gene>
<dbReference type="KEGG" id="peu:105128332"/>
<evidence type="ECO:0000256" key="1">
    <source>
        <dbReference type="SAM" id="MobiDB-lite"/>
    </source>
</evidence>
<dbReference type="InterPro" id="IPR056789">
    <property type="entry name" value="LRR_R13L1-DRL21"/>
</dbReference>
<feature type="region of interest" description="Disordered" evidence="1">
    <location>
        <begin position="66"/>
        <end position="85"/>
    </location>
</feature>
<evidence type="ECO:0000313" key="4">
    <source>
        <dbReference type="RefSeq" id="XP_011028247.1"/>
    </source>
</evidence>
<dbReference type="PANTHER" id="PTHR47186">
    <property type="entry name" value="LEUCINE-RICH REPEAT-CONTAINING PROTEIN 57"/>
    <property type="match status" value="1"/>
</dbReference>
<accession>A0AAJ6UFH3</accession>
<reference evidence="4" key="1">
    <citation type="submission" date="2025-08" db="UniProtKB">
        <authorList>
            <consortium name="RefSeq"/>
        </authorList>
    </citation>
    <scope>IDENTIFICATION</scope>
</reference>
<feature type="domain" description="R13L1/DRL21-like LRR repeat region" evidence="2">
    <location>
        <begin position="21"/>
        <end position="141"/>
    </location>
</feature>
<evidence type="ECO:0000259" key="2">
    <source>
        <dbReference type="Pfam" id="PF25019"/>
    </source>
</evidence>
<dbReference type="RefSeq" id="XP_011028247.1">
    <property type="nucleotide sequence ID" value="XM_011029945.1"/>
</dbReference>
<dbReference type="AlphaFoldDB" id="A0AAJ6UFH3"/>
<organism evidence="3 4">
    <name type="scientific">Populus euphratica</name>
    <name type="common">Euphrates poplar</name>
    <dbReference type="NCBI Taxonomy" id="75702"/>
    <lineage>
        <taxon>Eukaryota</taxon>
        <taxon>Viridiplantae</taxon>
        <taxon>Streptophyta</taxon>
        <taxon>Embryophyta</taxon>
        <taxon>Tracheophyta</taxon>
        <taxon>Spermatophyta</taxon>
        <taxon>Magnoliopsida</taxon>
        <taxon>eudicotyledons</taxon>
        <taxon>Gunneridae</taxon>
        <taxon>Pentapetalae</taxon>
        <taxon>rosids</taxon>
        <taxon>fabids</taxon>
        <taxon>Malpighiales</taxon>
        <taxon>Salicaceae</taxon>
        <taxon>Saliceae</taxon>
        <taxon>Populus</taxon>
    </lineage>
</organism>
<dbReference type="SUPFAM" id="SSF52058">
    <property type="entry name" value="L domain-like"/>
    <property type="match status" value="1"/>
</dbReference>
<dbReference type="PANTHER" id="PTHR47186:SF3">
    <property type="entry name" value="OS09G0267800 PROTEIN"/>
    <property type="match status" value="1"/>
</dbReference>
<dbReference type="Gene3D" id="3.80.10.10">
    <property type="entry name" value="Ribonuclease Inhibitor"/>
    <property type="match status" value="1"/>
</dbReference>
<sequence length="290" mass="33129">MNSELIIFLLEGGQLAEKHKLNVKGKLSILHLERVENPVDTKEATVAQKENLHHLTLNWRKYGESESQEHAEQALESLEPHPNPKQLKIEGYKNLPPPGMLHALRNLTFSRINKVEYVEKEYHCGGALRRFPSLQTLKIEHLPRLERFSEDNERELLPNLTKLTVSDCYKLSSLPLSLVSLRKLDTKHCNEDLLDSVSYLSTLTSLVLGYLDEVTSFPHRMLQNLAAHQKSQILYLSSLQRLMISQFLELAALPDTVEHLISLKDLCLDGLDKLRILPMSAWFASVHCSI</sequence>
<evidence type="ECO:0000313" key="3">
    <source>
        <dbReference type="Proteomes" id="UP000694918"/>
    </source>
</evidence>
<name>A0AAJ6UFH3_POPEU</name>
<dbReference type="Pfam" id="PF25019">
    <property type="entry name" value="LRR_R13L1-DRL21"/>
    <property type="match status" value="1"/>
</dbReference>
<dbReference type="Proteomes" id="UP000694918">
    <property type="component" value="Unplaced"/>
</dbReference>
<dbReference type="InterPro" id="IPR032675">
    <property type="entry name" value="LRR_dom_sf"/>
</dbReference>
<protein>
    <submittedName>
        <fullName evidence="4">Disease resistance protein RGA3</fullName>
    </submittedName>
</protein>
<proteinExistence type="predicted"/>
<keyword evidence="3" id="KW-1185">Reference proteome</keyword>
<dbReference type="GeneID" id="105128332"/>